<dbReference type="InterPro" id="IPR037038">
    <property type="entry name" value="HepT-like_sf"/>
</dbReference>
<dbReference type="STRING" id="545501.BN997_02229"/>
<evidence type="ECO:0000313" key="6">
    <source>
        <dbReference type="Proteomes" id="UP000040453"/>
    </source>
</evidence>
<dbReference type="AlphaFoldDB" id="A0A0A1MAK8"/>
<reference evidence="5 6" key="1">
    <citation type="submission" date="2014-11" db="EMBL/GenBank/DDBJ databases">
        <authorList>
            <person name="Urmite Genomes Urmite Genomes"/>
        </authorList>
    </citation>
    <scope>NUCLEOTIDE SEQUENCE [LARGE SCALE GENOMIC DNA]</scope>
    <source>
        <strain evidence="5 6">Oc5</strain>
    </source>
</reference>
<dbReference type="Gene3D" id="1.20.120.580">
    <property type="entry name" value="bsu32300-like"/>
    <property type="match status" value="1"/>
</dbReference>
<proteinExistence type="inferred from homology"/>
<dbReference type="Proteomes" id="UP000040453">
    <property type="component" value="Unassembled WGS sequence"/>
</dbReference>
<dbReference type="Pfam" id="PF01934">
    <property type="entry name" value="HepT-like"/>
    <property type="match status" value="1"/>
</dbReference>
<evidence type="ECO:0000256" key="2">
    <source>
        <dbReference type="ARBA" id="ARBA00022722"/>
    </source>
</evidence>
<dbReference type="GO" id="GO:0004540">
    <property type="term" value="F:RNA nuclease activity"/>
    <property type="evidence" value="ECO:0007669"/>
    <property type="project" value="InterPro"/>
</dbReference>
<evidence type="ECO:0000313" key="5">
    <source>
        <dbReference type="EMBL" id="CEI82365.1"/>
    </source>
</evidence>
<evidence type="ECO:0008006" key="7">
    <source>
        <dbReference type="Google" id="ProtNLM"/>
    </source>
</evidence>
<name>A0A0A1MAK8_9BACI</name>
<keyword evidence="3" id="KW-0378">Hydrolase</keyword>
<evidence type="ECO:0000256" key="3">
    <source>
        <dbReference type="ARBA" id="ARBA00022801"/>
    </source>
</evidence>
<organism evidence="5 6">
    <name type="scientific">Oceanobacillus oncorhynchi</name>
    <dbReference type="NCBI Taxonomy" id="545501"/>
    <lineage>
        <taxon>Bacteria</taxon>
        <taxon>Bacillati</taxon>
        <taxon>Bacillota</taxon>
        <taxon>Bacilli</taxon>
        <taxon>Bacillales</taxon>
        <taxon>Bacillaceae</taxon>
        <taxon>Oceanobacillus</taxon>
    </lineage>
</organism>
<dbReference type="PANTHER" id="PTHR33397">
    <property type="entry name" value="UPF0331 PROTEIN YUTE"/>
    <property type="match status" value="1"/>
</dbReference>
<protein>
    <recommendedName>
        <fullName evidence="7">DUF86 domain-containing protein</fullName>
    </recommendedName>
</protein>
<accession>A0A0A1MAK8</accession>
<dbReference type="EMBL" id="CDGG01000001">
    <property type="protein sequence ID" value="CEI82365.1"/>
    <property type="molecule type" value="Genomic_DNA"/>
</dbReference>
<dbReference type="PANTHER" id="PTHR33397:SF3">
    <property type="entry name" value="MRNA NUCLEASE HEPT"/>
    <property type="match status" value="1"/>
</dbReference>
<keyword evidence="2" id="KW-0540">Nuclease</keyword>
<evidence type="ECO:0000256" key="4">
    <source>
        <dbReference type="ARBA" id="ARBA00024207"/>
    </source>
</evidence>
<dbReference type="GO" id="GO:0110001">
    <property type="term" value="C:toxin-antitoxin complex"/>
    <property type="evidence" value="ECO:0007669"/>
    <property type="project" value="InterPro"/>
</dbReference>
<dbReference type="OrthoDB" id="9796612at2"/>
<keyword evidence="6" id="KW-1185">Reference proteome</keyword>
<dbReference type="InterPro" id="IPR008201">
    <property type="entry name" value="HepT-like"/>
</dbReference>
<dbReference type="GO" id="GO:0016787">
    <property type="term" value="F:hydrolase activity"/>
    <property type="evidence" value="ECO:0007669"/>
    <property type="project" value="UniProtKB-KW"/>
</dbReference>
<comment type="similarity">
    <text evidence="4">Belongs to the HepT RNase toxin family.</text>
</comment>
<evidence type="ECO:0000256" key="1">
    <source>
        <dbReference type="ARBA" id="ARBA00022649"/>
    </source>
</evidence>
<dbReference type="NCBIfam" id="NF047751">
    <property type="entry name" value="HepT_toxin"/>
    <property type="match status" value="1"/>
</dbReference>
<keyword evidence="1" id="KW-1277">Toxin-antitoxin system</keyword>
<sequence length="141" mass="16529">MANDVIFNKIAIMERCLIRVKEVYNDNTENLKDFTKQDAIILNIQRACEAALQLAMHIVSDERLGLPQSSEDAFDRLLEEDIISQRTVIRLREIIEFKNSAVRHYPSSLNLDRMKSVIENHLDEFTAYKKEILNYLHKSNY</sequence>
<dbReference type="InterPro" id="IPR052379">
    <property type="entry name" value="Type_VII_TA_RNase"/>
</dbReference>
<gene>
    <name evidence="5" type="ORF">BN997_02229</name>
</gene>
<dbReference type="RefSeq" id="WP_042532135.1">
    <property type="nucleotide sequence ID" value="NZ_CAXOIH010000014.1"/>
</dbReference>